<dbReference type="EMBL" id="JAUHHV010000002">
    <property type="protein sequence ID" value="KAK1433722.1"/>
    <property type="molecule type" value="Genomic_DNA"/>
</dbReference>
<dbReference type="Proteomes" id="UP001229421">
    <property type="component" value="Unassembled WGS sequence"/>
</dbReference>
<gene>
    <name evidence="1" type="ORF">QVD17_10637</name>
</gene>
<name>A0AAD8L8B9_TARER</name>
<organism evidence="1 2">
    <name type="scientific">Tagetes erecta</name>
    <name type="common">African marigold</name>
    <dbReference type="NCBI Taxonomy" id="13708"/>
    <lineage>
        <taxon>Eukaryota</taxon>
        <taxon>Viridiplantae</taxon>
        <taxon>Streptophyta</taxon>
        <taxon>Embryophyta</taxon>
        <taxon>Tracheophyta</taxon>
        <taxon>Spermatophyta</taxon>
        <taxon>Magnoliopsida</taxon>
        <taxon>eudicotyledons</taxon>
        <taxon>Gunneridae</taxon>
        <taxon>Pentapetalae</taxon>
        <taxon>asterids</taxon>
        <taxon>campanulids</taxon>
        <taxon>Asterales</taxon>
        <taxon>Asteraceae</taxon>
        <taxon>Asteroideae</taxon>
        <taxon>Heliantheae alliance</taxon>
        <taxon>Tageteae</taxon>
        <taxon>Tagetes</taxon>
    </lineage>
</organism>
<accession>A0AAD8L8B9</accession>
<evidence type="ECO:0000313" key="1">
    <source>
        <dbReference type="EMBL" id="KAK1433722.1"/>
    </source>
</evidence>
<reference evidence="1" key="1">
    <citation type="journal article" date="2023" name="bioRxiv">
        <title>Improved chromosome-level genome assembly for marigold (Tagetes erecta).</title>
        <authorList>
            <person name="Jiang F."/>
            <person name="Yuan L."/>
            <person name="Wang S."/>
            <person name="Wang H."/>
            <person name="Xu D."/>
            <person name="Wang A."/>
            <person name="Fan W."/>
        </authorList>
    </citation>
    <scope>NUCLEOTIDE SEQUENCE</scope>
    <source>
        <strain evidence="1">WSJ</strain>
        <tissue evidence="1">Leaf</tissue>
    </source>
</reference>
<protein>
    <submittedName>
        <fullName evidence="1">Uncharacterized protein</fullName>
    </submittedName>
</protein>
<dbReference type="AlphaFoldDB" id="A0AAD8L8B9"/>
<sequence>MFGRFEKVEIWFTKDELQIESPHHTSPGHSQHTILTYPPNYLNPFSLTVTLHTTHKSFLISPKIYFNKG</sequence>
<comment type="caution">
    <text evidence="1">The sequence shown here is derived from an EMBL/GenBank/DDBJ whole genome shotgun (WGS) entry which is preliminary data.</text>
</comment>
<keyword evidence="2" id="KW-1185">Reference proteome</keyword>
<evidence type="ECO:0000313" key="2">
    <source>
        <dbReference type="Proteomes" id="UP001229421"/>
    </source>
</evidence>
<proteinExistence type="predicted"/>